<sequence length="94" mass="11181">MPKIKKIYFKDLTAQLKPKIKKIAKFLDIKVSKYIILQICKECSFENMKKNYTSPLKEKIGTDNYFRSGKVGSWKDFINEKQNKELDERIKCEL</sequence>
<dbReference type="InterPro" id="IPR027417">
    <property type="entry name" value="P-loop_NTPase"/>
</dbReference>
<organism evidence="4 5">
    <name type="scientific">Intoshia linei</name>
    <dbReference type="NCBI Taxonomy" id="1819745"/>
    <lineage>
        <taxon>Eukaryota</taxon>
        <taxon>Metazoa</taxon>
        <taxon>Spiralia</taxon>
        <taxon>Lophotrochozoa</taxon>
        <taxon>Mesozoa</taxon>
        <taxon>Orthonectida</taxon>
        <taxon>Rhopaluridae</taxon>
        <taxon>Intoshia</taxon>
    </lineage>
</organism>
<dbReference type="GO" id="GO:0008146">
    <property type="term" value="F:sulfotransferase activity"/>
    <property type="evidence" value="ECO:0007669"/>
    <property type="project" value="InterPro"/>
</dbReference>
<dbReference type="SUPFAM" id="SSF52540">
    <property type="entry name" value="P-loop containing nucleoside triphosphate hydrolases"/>
    <property type="match status" value="1"/>
</dbReference>
<evidence type="ECO:0000256" key="1">
    <source>
        <dbReference type="ARBA" id="ARBA00005771"/>
    </source>
</evidence>
<proteinExistence type="inferred from homology"/>
<gene>
    <name evidence="4" type="ORF">A3Q56_05994</name>
</gene>
<comment type="similarity">
    <text evidence="1">Belongs to the sulfotransferase 1 family.</text>
</comment>
<accession>A0A177AY01</accession>
<evidence type="ECO:0000313" key="5">
    <source>
        <dbReference type="Proteomes" id="UP000078046"/>
    </source>
</evidence>
<keyword evidence="5" id="KW-1185">Reference proteome</keyword>
<keyword evidence="2" id="KW-0808">Transferase</keyword>
<evidence type="ECO:0000259" key="3">
    <source>
        <dbReference type="Pfam" id="PF00685"/>
    </source>
</evidence>
<name>A0A177AY01_9BILA</name>
<dbReference type="OrthoDB" id="205623at2759"/>
<dbReference type="Proteomes" id="UP000078046">
    <property type="component" value="Unassembled WGS sequence"/>
</dbReference>
<evidence type="ECO:0000313" key="4">
    <source>
        <dbReference type="EMBL" id="OAF66281.1"/>
    </source>
</evidence>
<protein>
    <recommendedName>
        <fullName evidence="3">Sulfotransferase domain-containing protein</fullName>
    </recommendedName>
</protein>
<dbReference type="EMBL" id="LWCA01000980">
    <property type="protein sequence ID" value="OAF66281.1"/>
    <property type="molecule type" value="Genomic_DNA"/>
</dbReference>
<reference evidence="4 5" key="1">
    <citation type="submission" date="2016-04" db="EMBL/GenBank/DDBJ databases">
        <title>The genome of Intoshia linei affirms orthonectids as highly simplified spiralians.</title>
        <authorList>
            <person name="Mikhailov K.V."/>
            <person name="Slusarev G.S."/>
            <person name="Nikitin M.A."/>
            <person name="Logacheva M.D."/>
            <person name="Penin A."/>
            <person name="Aleoshin V."/>
            <person name="Panchin Y.V."/>
        </authorList>
    </citation>
    <scope>NUCLEOTIDE SEQUENCE [LARGE SCALE GENOMIC DNA]</scope>
    <source>
        <strain evidence="4">Intl2013</strain>
        <tissue evidence="4">Whole animal</tissue>
    </source>
</reference>
<dbReference type="Pfam" id="PF00685">
    <property type="entry name" value="Sulfotransfer_1"/>
    <property type="match status" value="1"/>
</dbReference>
<feature type="domain" description="Sulfotransferase" evidence="3">
    <location>
        <begin position="7"/>
        <end position="91"/>
    </location>
</feature>
<dbReference type="Gene3D" id="3.40.50.300">
    <property type="entry name" value="P-loop containing nucleotide triphosphate hydrolases"/>
    <property type="match status" value="1"/>
</dbReference>
<dbReference type="PANTHER" id="PTHR11783">
    <property type="entry name" value="SULFOTRANSFERASE SULT"/>
    <property type="match status" value="1"/>
</dbReference>
<comment type="caution">
    <text evidence="4">The sequence shown here is derived from an EMBL/GenBank/DDBJ whole genome shotgun (WGS) entry which is preliminary data.</text>
</comment>
<dbReference type="AlphaFoldDB" id="A0A177AY01"/>
<evidence type="ECO:0000256" key="2">
    <source>
        <dbReference type="ARBA" id="ARBA00022679"/>
    </source>
</evidence>
<dbReference type="InterPro" id="IPR000863">
    <property type="entry name" value="Sulfotransferase_dom"/>
</dbReference>